<accession>A0A318SU61</accession>
<evidence type="ECO:0000313" key="6">
    <source>
        <dbReference type="Proteomes" id="UP000248311"/>
    </source>
</evidence>
<feature type="domain" description="DprA winged helix" evidence="4">
    <location>
        <begin position="383"/>
        <end position="438"/>
    </location>
</feature>
<feature type="region of interest" description="Disordered" evidence="2">
    <location>
        <begin position="314"/>
        <end position="386"/>
    </location>
</feature>
<feature type="domain" description="Smf/DprA SLOG" evidence="3">
    <location>
        <begin position="89"/>
        <end position="296"/>
    </location>
</feature>
<organism evidence="5 6">
    <name type="scientific">Pseudoroseicyclus aestuarii</name>
    <dbReference type="NCBI Taxonomy" id="1795041"/>
    <lineage>
        <taxon>Bacteria</taxon>
        <taxon>Pseudomonadati</taxon>
        <taxon>Pseudomonadota</taxon>
        <taxon>Alphaproteobacteria</taxon>
        <taxon>Rhodobacterales</taxon>
        <taxon>Paracoccaceae</taxon>
        <taxon>Pseudoroseicyclus</taxon>
    </lineage>
</organism>
<dbReference type="RefSeq" id="WP_110814017.1">
    <property type="nucleotide sequence ID" value="NZ_QJTE01000002.1"/>
</dbReference>
<dbReference type="PANTHER" id="PTHR43022">
    <property type="entry name" value="PROTEIN SMF"/>
    <property type="match status" value="1"/>
</dbReference>
<dbReference type="InterPro" id="IPR036388">
    <property type="entry name" value="WH-like_DNA-bd_sf"/>
</dbReference>
<dbReference type="NCBIfam" id="TIGR00732">
    <property type="entry name" value="dprA"/>
    <property type="match status" value="1"/>
</dbReference>
<comment type="similarity">
    <text evidence="1">Belongs to the DprA/Smf family.</text>
</comment>
<evidence type="ECO:0000259" key="3">
    <source>
        <dbReference type="Pfam" id="PF02481"/>
    </source>
</evidence>
<keyword evidence="6" id="KW-1185">Reference proteome</keyword>
<evidence type="ECO:0000256" key="2">
    <source>
        <dbReference type="SAM" id="MobiDB-lite"/>
    </source>
</evidence>
<dbReference type="EMBL" id="QJTE01000002">
    <property type="protein sequence ID" value="PYE84992.1"/>
    <property type="molecule type" value="Genomic_DNA"/>
</dbReference>
<dbReference type="Gene3D" id="3.40.50.450">
    <property type="match status" value="1"/>
</dbReference>
<dbReference type="AlphaFoldDB" id="A0A318SU61"/>
<protein>
    <submittedName>
        <fullName evidence="5">DNA processing protein</fullName>
    </submittedName>
</protein>
<dbReference type="Pfam" id="PF02481">
    <property type="entry name" value="DNA_processg_A"/>
    <property type="match status" value="1"/>
</dbReference>
<dbReference type="InterPro" id="IPR041614">
    <property type="entry name" value="DprA_WH"/>
</dbReference>
<dbReference type="InterPro" id="IPR003488">
    <property type="entry name" value="DprA"/>
</dbReference>
<dbReference type="Proteomes" id="UP000248311">
    <property type="component" value="Unassembled WGS sequence"/>
</dbReference>
<evidence type="ECO:0000259" key="4">
    <source>
        <dbReference type="Pfam" id="PF17782"/>
    </source>
</evidence>
<dbReference type="PANTHER" id="PTHR43022:SF1">
    <property type="entry name" value="PROTEIN SMF"/>
    <property type="match status" value="1"/>
</dbReference>
<dbReference type="Pfam" id="PF21102">
    <property type="entry name" value="DprA_N"/>
    <property type="match status" value="1"/>
</dbReference>
<reference evidence="5 6" key="1">
    <citation type="submission" date="2018-06" db="EMBL/GenBank/DDBJ databases">
        <title>Genomic Encyclopedia of Type Strains, Phase III (KMG-III): the genomes of soil and plant-associated and newly described type strains.</title>
        <authorList>
            <person name="Whitman W."/>
        </authorList>
    </citation>
    <scope>NUCLEOTIDE SEQUENCE [LARGE SCALE GENOMIC DNA]</scope>
    <source>
        <strain evidence="5 6">CECT 9025</strain>
    </source>
</reference>
<proteinExistence type="inferred from homology"/>
<comment type="caution">
    <text evidence="5">The sequence shown here is derived from an EMBL/GenBank/DDBJ whole genome shotgun (WGS) entry which is preliminary data.</text>
</comment>
<dbReference type="Pfam" id="PF17782">
    <property type="entry name" value="WHD_DprA"/>
    <property type="match status" value="1"/>
</dbReference>
<dbReference type="OrthoDB" id="9785707at2"/>
<sequence>MAGETPSSAHPPLPPTTEVDRLARLRLLRSRRVGPATYWRLLAEHGSASAALEALPQVARAAGVEDYRPCPEGPALAEIEAGRRAGARLILAGDPDWPAGLDDLADRPPMLWVAGRGALLSRPMLSLVGARGASSLGLRMARRLAAELSEAGWVVVSGLARGVDAAAHEAALEGGTIAVMAGGVDHIYPSENTELARKILDARGVRLSEQPMGLVPQARHFPSRNRIIAGLSRAVVVVEAAARSGSLITARAALDAGREVLAVPGHPFDARASGCNMLIRDGATLIRSASDVLEALGPLAPMQPQLALPVKDMPAVQDAGPHPAPTLPRASSAEAPDSTRTPLSLRATPEAPRYAPPPAQTEATPLEAPEPAQSGSKRGGSSALRQAARLHSKILSRLGPSPVAEDQLIRDLGASAREVTPALVDLELEGQILRQPGGLLSRHD</sequence>
<name>A0A318SU61_9RHOB</name>
<dbReference type="GO" id="GO:0009294">
    <property type="term" value="P:DNA-mediated transformation"/>
    <property type="evidence" value="ECO:0007669"/>
    <property type="project" value="InterPro"/>
</dbReference>
<gene>
    <name evidence="5" type="ORF">DFP88_102797</name>
</gene>
<evidence type="ECO:0000313" key="5">
    <source>
        <dbReference type="EMBL" id="PYE84992.1"/>
    </source>
</evidence>
<dbReference type="InterPro" id="IPR057666">
    <property type="entry name" value="DrpA_SLOG"/>
</dbReference>
<evidence type="ECO:0000256" key="1">
    <source>
        <dbReference type="ARBA" id="ARBA00006525"/>
    </source>
</evidence>
<dbReference type="Gene3D" id="1.10.10.10">
    <property type="entry name" value="Winged helix-like DNA-binding domain superfamily/Winged helix DNA-binding domain"/>
    <property type="match status" value="1"/>
</dbReference>
<dbReference type="SUPFAM" id="SSF102405">
    <property type="entry name" value="MCP/YpsA-like"/>
    <property type="match status" value="1"/>
</dbReference>